<comment type="caution">
    <text evidence="2">The sequence shown here is derived from an EMBL/GenBank/DDBJ whole genome shotgun (WGS) entry which is preliminary data.</text>
</comment>
<proteinExistence type="predicted"/>
<evidence type="ECO:0000313" key="2">
    <source>
        <dbReference type="EMBL" id="GLI29899.1"/>
    </source>
</evidence>
<evidence type="ECO:0000256" key="1">
    <source>
        <dbReference type="SAM" id="MobiDB-lite"/>
    </source>
</evidence>
<sequence length="91" mass="10557">MLWMLMRVLLGWGGRREPAMRRGMVDYGRVAFLYAYIGIEERHTPAPDRTRRRRYGSGRRDSCGGRPARRGGALEQQQGEVEHEGEHDDQQ</sequence>
<name>A0ABQ5RDD0_9MICO</name>
<dbReference type="EMBL" id="BSDQ01000001">
    <property type="protein sequence ID" value="GLI29899.1"/>
    <property type="molecule type" value="Genomic_DNA"/>
</dbReference>
<gene>
    <name evidence="2" type="ORF">BCONGLO52_07400</name>
</gene>
<dbReference type="Proteomes" id="UP001144451">
    <property type="component" value="Unassembled WGS sequence"/>
</dbReference>
<protein>
    <submittedName>
        <fullName evidence="2">Uncharacterized protein</fullName>
    </submittedName>
</protein>
<accession>A0ABQ5RDD0</accession>
<reference evidence="2" key="1">
    <citation type="submission" date="2022-12" db="EMBL/GenBank/DDBJ databases">
        <title>Reference genome sequencing for broad-spectrum identification of bacterial and archaeal isolates by mass spectrometry.</title>
        <authorList>
            <person name="Sekiguchi Y."/>
            <person name="Tourlousse D.M."/>
        </authorList>
    </citation>
    <scope>NUCLEOTIDE SEQUENCE</scope>
    <source>
        <strain evidence="2">5-2</strain>
    </source>
</reference>
<feature type="region of interest" description="Disordered" evidence="1">
    <location>
        <begin position="45"/>
        <end position="91"/>
    </location>
</feature>
<evidence type="ECO:0000313" key="3">
    <source>
        <dbReference type="Proteomes" id="UP001144451"/>
    </source>
</evidence>
<organism evidence="2 3">
    <name type="scientific">Brachybacterium conglomeratum</name>
    <dbReference type="NCBI Taxonomy" id="47846"/>
    <lineage>
        <taxon>Bacteria</taxon>
        <taxon>Bacillati</taxon>
        <taxon>Actinomycetota</taxon>
        <taxon>Actinomycetes</taxon>
        <taxon>Micrococcales</taxon>
        <taxon>Dermabacteraceae</taxon>
        <taxon>Brachybacterium</taxon>
    </lineage>
</organism>
<keyword evidence="3" id="KW-1185">Reference proteome</keyword>
<feature type="compositionally biased region" description="Basic and acidic residues" evidence="1">
    <location>
        <begin position="80"/>
        <end position="91"/>
    </location>
</feature>